<dbReference type="GO" id="GO:0032259">
    <property type="term" value="P:methylation"/>
    <property type="evidence" value="ECO:0007669"/>
    <property type="project" value="UniProtKB-KW"/>
</dbReference>
<name>A0A3D2XA64_9FIRM</name>
<feature type="non-terminal residue" evidence="3">
    <location>
        <position position="66"/>
    </location>
</feature>
<dbReference type="SUPFAM" id="SSF53790">
    <property type="entry name" value="Tetrapyrrole methylase"/>
    <property type="match status" value="1"/>
</dbReference>
<keyword evidence="1" id="KW-0627">Porphyrin biosynthesis</keyword>
<evidence type="ECO:0000256" key="1">
    <source>
        <dbReference type="ARBA" id="ARBA00023244"/>
    </source>
</evidence>
<protein>
    <submittedName>
        <fullName evidence="3">Uroporphyrinogen-III C-methyltransferase</fullName>
    </submittedName>
</protein>
<dbReference type="Pfam" id="PF00590">
    <property type="entry name" value="TP_methylase"/>
    <property type="match status" value="1"/>
</dbReference>
<keyword evidence="3" id="KW-0808">Transferase</keyword>
<dbReference type="EMBL" id="DPVV01000528">
    <property type="protein sequence ID" value="HCL03876.1"/>
    <property type="molecule type" value="Genomic_DNA"/>
</dbReference>
<comment type="caution">
    <text evidence="3">The sequence shown here is derived from an EMBL/GenBank/DDBJ whole genome shotgun (WGS) entry which is preliminary data.</text>
</comment>
<dbReference type="Gene3D" id="3.40.1010.10">
    <property type="entry name" value="Cobalt-precorrin-4 Transmethylase, Domain 1"/>
    <property type="match status" value="1"/>
</dbReference>
<accession>A0A3D2XA64</accession>
<proteinExistence type="predicted"/>
<dbReference type="InterPro" id="IPR014777">
    <property type="entry name" value="4pyrrole_Mease_sub1"/>
</dbReference>
<dbReference type="GO" id="GO:0019354">
    <property type="term" value="P:siroheme biosynthetic process"/>
    <property type="evidence" value="ECO:0007669"/>
    <property type="project" value="TreeGrafter"/>
</dbReference>
<organism evidence="3 4">
    <name type="scientific">Lachnoclostridium phytofermentans</name>
    <dbReference type="NCBI Taxonomy" id="66219"/>
    <lineage>
        <taxon>Bacteria</taxon>
        <taxon>Bacillati</taxon>
        <taxon>Bacillota</taxon>
        <taxon>Clostridia</taxon>
        <taxon>Lachnospirales</taxon>
        <taxon>Lachnospiraceae</taxon>
    </lineage>
</organism>
<keyword evidence="3" id="KW-0489">Methyltransferase</keyword>
<dbReference type="Proteomes" id="UP000262969">
    <property type="component" value="Unassembled WGS sequence"/>
</dbReference>
<sequence length="66" mass="6963">MMAGKVWLVGAGPSDPGLLTVKGKAIIEQAEVVVYDQLVGEGILQMIPKSAKRINVGKYSGNHTVV</sequence>
<gene>
    <name evidence="3" type="ORF">DHW61_15965</name>
</gene>
<evidence type="ECO:0000313" key="4">
    <source>
        <dbReference type="Proteomes" id="UP000262969"/>
    </source>
</evidence>
<dbReference type="PANTHER" id="PTHR45790">
    <property type="entry name" value="SIROHEME SYNTHASE-RELATED"/>
    <property type="match status" value="1"/>
</dbReference>
<dbReference type="InterPro" id="IPR000878">
    <property type="entry name" value="4pyrrol_Mease"/>
</dbReference>
<reference evidence="3 4" key="1">
    <citation type="journal article" date="2018" name="Nat. Biotechnol.">
        <title>A standardized bacterial taxonomy based on genome phylogeny substantially revises the tree of life.</title>
        <authorList>
            <person name="Parks D.H."/>
            <person name="Chuvochina M."/>
            <person name="Waite D.W."/>
            <person name="Rinke C."/>
            <person name="Skarshewski A."/>
            <person name="Chaumeil P.A."/>
            <person name="Hugenholtz P."/>
        </authorList>
    </citation>
    <scope>NUCLEOTIDE SEQUENCE [LARGE SCALE GENOMIC DNA]</scope>
    <source>
        <strain evidence="3">UBA11728</strain>
    </source>
</reference>
<dbReference type="InterPro" id="IPR035996">
    <property type="entry name" value="4pyrrol_Methylase_sf"/>
</dbReference>
<feature type="domain" description="Tetrapyrrole methylase" evidence="2">
    <location>
        <begin position="5"/>
        <end position="50"/>
    </location>
</feature>
<dbReference type="InterPro" id="IPR050161">
    <property type="entry name" value="Siro_Cobalamin_biosynth"/>
</dbReference>
<dbReference type="GO" id="GO:0004851">
    <property type="term" value="F:uroporphyrin-III C-methyltransferase activity"/>
    <property type="evidence" value="ECO:0007669"/>
    <property type="project" value="TreeGrafter"/>
</dbReference>
<evidence type="ECO:0000259" key="2">
    <source>
        <dbReference type="Pfam" id="PF00590"/>
    </source>
</evidence>
<dbReference type="AlphaFoldDB" id="A0A3D2XA64"/>
<evidence type="ECO:0000313" key="3">
    <source>
        <dbReference type="EMBL" id="HCL03876.1"/>
    </source>
</evidence>
<dbReference type="PANTHER" id="PTHR45790:SF3">
    <property type="entry name" value="S-ADENOSYL-L-METHIONINE-DEPENDENT UROPORPHYRINOGEN III METHYLTRANSFERASE, CHLOROPLASTIC"/>
    <property type="match status" value="1"/>
</dbReference>